<evidence type="ECO:0000313" key="3">
    <source>
        <dbReference type="Proteomes" id="UP001054902"/>
    </source>
</evidence>
<dbReference type="AlphaFoldDB" id="A0AAD3CGF4"/>
<sequence>MSSTTTTTIVIYNYNNRRARRNIKIERTFPEILHGHISNSEWETFCNKVDDIVLPLEAYRKNHYFRMTTIGVLFVIVCGVSVYVTDQEIGGPIVEAVVGGIFVVVFLLFPWSFIRFRNQCKELEEELIRVLNSESARENTNSNVSFSLYENPLYVGKTIRCKVTSVSVDNPFITTVPKKVSTFDSLHSETGLGTNASSVNKNVSTFDSLAIETGLNLD</sequence>
<name>A0AAD3CGF4_9STRA</name>
<feature type="transmembrane region" description="Helical" evidence="1">
    <location>
        <begin position="96"/>
        <end position="114"/>
    </location>
</feature>
<reference evidence="2 3" key="1">
    <citation type="journal article" date="2021" name="Sci. Rep.">
        <title>The genome of the diatom Chaetoceros tenuissimus carries an ancient integrated fragment of an extant virus.</title>
        <authorList>
            <person name="Hongo Y."/>
            <person name="Kimura K."/>
            <person name="Takaki Y."/>
            <person name="Yoshida Y."/>
            <person name="Baba S."/>
            <person name="Kobayashi G."/>
            <person name="Nagasaki K."/>
            <person name="Hano T."/>
            <person name="Tomaru Y."/>
        </authorList>
    </citation>
    <scope>NUCLEOTIDE SEQUENCE [LARGE SCALE GENOMIC DNA]</scope>
    <source>
        <strain evidence="2 3">NIES-3715</strain>
    </source>
</reference>
<evidence type="ECO:0000313" key="2">
    <source>
        <dbReference type="EMBL" id="GFH44346.1"/>
    </source>
</evidence>
<feature type="transmembrane region" description="Helical" evidence="1">
    <location>
        <begin position="64"/>
        <end position="84"/>
    </location>
</feature>
<gene>
    <name evidence="2" type="ORF">CTEN210_00820</name>
</gene>
<keyword evidence="1" id="KW-1133">Transmembrane helix</keyword>
<keyword evidence="1" id="KW-0472">Membrane</keyword>
<keyword evidence="1" id="KW-0812">Transmembrane</keyword>
<proteinExistence type="predicted"/>
<protein>
    <submittedName>
        <fullName evidence="2">Uncharacterized protein</fullName>
    </submittedName>
</protein>
<evidence type="ECO:0000256" key="1">
    <source>
        <dbReference type="SAM" id="Phobius"/>
    </source>
</evidence>
<organism evidence="2 3">
    <name type="scientific">Chaetoceros tenuissimus</name>
    <dbReference type="NCBI Taxonomy" id="426638"/>
    <lineage>
        <taxon>Eukaryota</taxon>
        <taxon>Sar</taxon>
        <taxon>Stramenopiles</taxon>
        <taxon>Ochrophyta</taxon>
        <taxon>Bacillariophyta</taxon>
        <taxon>Coscinodiscophyceae</taxon>
        <taxon>Chaetocerotophycidae</taxon>
        <taxon>Chaetocerotales</taxon>
        <taxon>Chaetocerotaceae</taxon>
        <taxon>Chaetoceros</taxon>
    </lineage>
</organism>
<keyword evidence="3" id="KW-1185">Reference proteome</keyword>
<comment type="caution">
    <text evidence="2">The sequence shown here is derived from an EMBL/GenBank/DDBJ whole genome shotgun (WGS) entry which is preliminary data.</text>
</comment>
<accession>A0AAD3CGF4</accession>
<dbReference type="EMBL" id="BLLK01000019">
    <property type="protein sequence ID" value="GFH44346.1"/>
    <property type="molecule type" value="Genomic_DNA"/>
</dbReference>
<dbReference type="Proteomes" id="UP001054902">
    <property type="component" value="Unassembled WGS sequence"/>
</dbReference>